<dbReference type="Gene3D" id="3.30.830.10">
    <property type="entry name" value="Metalloenzyme, LuxS/M16 peptidase-like"/>
    <property type="match status" value="2"/>
</dbReference>
<dbReference type="Pfam" id="PF05193">
    <property type="entry name" value="Peptidase_M16_C"/>
    <property type="match status" value="1"/>
</dbReference>
<dbReference type="SUPFAM" id="SSF63411">
    <property type="entry name" value="LuxS/MPP-like metallohydrolase"/>
    <property type="match status" value="2"/>
</dbReference>
<dbReference type="InterPro" id="IPR011249">
    <property type="entry name" value="Metalloenz_LuxS/M16"/>
</dbReference>
<reference evidence="3 4" key="1">
    <citation type="submission" date="2016-10" db="EMBL/GenBank/DDBJ databases">
        <authorList>
            <person name="de Groot N.N."/>
        </authorList>
    </citation>
    <scope>NUCLEOTIDE SEQUENCE [LARGE SCALE GENOMIC DNA]</scope>
    <source>
        <strain evidence="3 4">CGMCC 4.5506</strain>
    </source>
</reference>
<dbReference type="InterPro" id="IPR050361">
    <property type="entry name" value="MPP/UQCRC_Complex"/>
</dbReference>
<name>A0A222VKL8_9PSEU</name>
<keyword evidence="4" id="KW-1185">Reference proteome</keyword>
<dbReference type="AlphaFoldDB" id="A0A222VKL8"/>
<accession>A0A222VKL8</accession>
<organism evidence="3 4">
    <name type="scientific">Prauserella marina</name>
    <dbReference type="NCBI Taxonomy" id="530584"/>
    <lineage>
        <taxon>Bacteria</taxon>
        <taxon>Bacillati</taxon>
        <taxon>Actinomycetota</taxon>
        <taxon>Actinomycetes</taxon>
        <taxon>Pseudonocardiales</taxon>
        <taxon>Pseudonocardiaceae</taxon>
        <taxon>Prauserella</taxon>
    </lineage>
</organism>
<dbReference type="PANTHER" id="PTHR11851">
    <property type="entry name" value="METALLOPROTEASE"/>
    <property type="match status" value="1"/>
</dbReference>
<gene>
    <name evidence="3" type="ORF">SAMN05421630_11416</name>
</gene>
<feature type="domain" description="Peptidase M16 N-terminal" evidence="1">
    <location>
        <begin position="84"/>
        <end position="193"/>
    </location>
</feature>
<dbReference type="PANTHER" id="PTHR11851:SF224">
    <property type="entry name" value="PROCESSING PROTEASE"/>
    <property type="match status" value="1"/>
</dbReference>
<evidence type="ECO:0000259" key="1">
    <source>
        <dbReference type="Pfam" id="PF00675"/>
    </source>
</evidence>
<dbReference type="Proteomes" id="UP000199494">
    <property type="component" value="Unassembled WGS sequence"/>
</dbReference>
<dbReference type="KEGG" id="pmad:BAY61_04420"/>
<feature type="domain" description="Peptidase M16 C-terminal" evidence="2">
    <location>
        <begin position="198"/>
        <end position="369"/>
    </location>
</feature>
<dbReference type="EMBL" id="FMZE01000014">
    <property type="protein sequence ID" value="SDD89200.1"/>
    <property type="molecule type" value="Genomic_DNA"/>
</dbReference>
<evidence type="ECO:0000259" key="2">
    <source>
        <dbReference type="Pfam" id="PF05193"/>
    </source>
</evidence>
<evidence type="ECO:0000313" key="4">
    <source>
        <dbReference type="Proteomes" id="UP000199494"/>
    </source>
</evidence>
<evidence type="ECO:0000313" key="3">
    <source>
        <dbReference type="EMBL" id="SDD89200.1"/>
    </source>
</evidence>
<dbReference type="InterPro" id="IPR011765">
    <property type="entry name" value="Pept_M16_N"/>
</dbReference>
<dbReference type="GO" id="GO:0046872">
    <property type="term" value="F:metal ion binding"/>
    <property type="evidence" value="ECO:0007669"/>
    <property type="project" value="InterPro"/>
</dbReference>
<dbReference type="STRING" id="530584.SAMN05421630_11416"/>
<sequence length="462" mass="48342">MAPTSATHRGAEEIGRTALGVRPLPELGHQRAAADLAHVDTVLGNGLRVLAVRKANVPMVELRLAIPFAGDDPMHPATAEVLAETIATGTARRDRVAIDTELALIGGDLGTSVDPEHLTVSAGSLAAGLPTLLDVLSDVLTNASYVDGEVARESARIVERLAVARTQPRVIAREALQRRRYGNHPCTREMPQPEDVAKVTPGAVKALHAASVLPRGSVLVLVGDIDPDGVVGQVENALREWHSDRSAAVLAPLPDLAPGDLLLVPRAGAVQSQLRLSAQALSRTDPRYPALQLANLAYGGYFSSRLVENIREDKGYTYSAHSGFEFTGDKATVQVDADTANEVTAAALLETRYELGRLGLVPPSGADVDSVRQYAVGSLLIASSAQAGLAAQLTALAVVGLGAEWLAEHPRRLAAVTTEDVAQAALDFFAPSRFTGVVVGDADTLAPQLTALGGVTVEATDS</sequence>
<proteinExistence type="predicted"/>
<protein>
    <submittedName>
        <fullName evidence="3">Predicted Zn-dependent peptidase</fullName>
    </submittedName>
</protein>
<dbReference type="RefSeq" id="WP_091810318.1">
    <property type="nucleotide sequence ID" value="NZ_CP016353.1"/>
</dbReference>
<dbReference type="OrthoDB" id="9811314at2"/>
<dbReference type="Pfam" id="PF00675">
    <property type="entry name" value="Peptidase_M16"/>
    <property type="match status" value="1"/>
</dbReference>
<dbReference type="InterPro" id="IPR007863">
    <property type="entry name" value="Peptidase_M16_C"/>
</dbReference>